<gene>
    <name evidence="2" type="ORF">BFS30_05290</name>
</gene>
<organism evidence="2 3">
    <name type="scientific">Pedobacter steynii</name>
    <dbReference type="NCBI Taxonomy" id="430522"/>
    <lineage>
        <taxon>Bacteria</taxon>
        <taxon>Pseudomonadati</taxon>
        <taxon>Bacteroidota</taxon>
        <taxon>Sphingobacteriia</taxon>
        <taxon>Sphingobacteriales</taxon>
        <taxon>Sphingobacteriaceae</taxon>
        <taxon>Pedobacter</taxon>
    </lineage>
</organism>
<dbReference type="Proteomes" id="UP000094313">
    <property type="component" value="Chromosome"/>
</dbReference>
<name>A0A1D7QD61_9SPHI</name>
<reference evidence="2 3" key="1">
    <citation type="submission" date="2016-08" db="EMBL/GenBank/DDBJ databases">
        <authorList>
            <person name="Seilhamer J.J."/>
        </authorList>
    </citation>
    <scope>NUCLEOTIDE SEQUENCE [LARGE SCALE GENOMIC DNA]</scope>
    <source>
        <strain evidence="2 3">DX4</strain>
    </source>
</reference>
<sequence>MKPLTSAIKLTCLKFLVAIMAFLLTLEAGYTQTFQFSGTRQKDAINFLLIKNLIIIPVYINERGPFNFILDTGVGPMIISDPALTDSLKLKDLRVIKIAGLGKGNEIEAFVSRSISARVGKSSIDQIPTAILKEDLFRLSGYVGMPIHGLLGYHFFKSFIVDVKYSSKRLVFFLPDLNRKIKGERIPLEMINDKPYAIVNIESSELGNIPIKVLIDNGASHAISLEILNEKPFPVPSASIPANLGMGLGGPISGNIGRTSTLKIGEFSLKKVLTSFPKYDEVAGKILLKDRNGNLGADVLSRFDIVFDYGDNSMYLRRNSNFKRPFEHDMAGMEVYADGPDIDHYFISRIEPNSPAELSGLEPEDEIVYINFVPATGFTLTEVNRILRAGDGKSVIITVLRQGQLHIKLLKLKQRI</sequence>
<dbReference type="InterPro" id="IPR041489">
    <property type="entry name" value="PDZ_6"/>
</dbReference>
<feature type="domain" description="PDZ" evidence="1">
    <location>
        <begin position="313"/>
        <end position="402"/>
    </location>
</feature>
<dbReference type="SMART" id="SM00228">
    <property type="entry name" value="PDZ"/>
    <property type="match status" value="1"/>
</dbReference>
<dbReference type="RefSeq" id="WP_069378316.1">
    <property type="nucleotide sequence ID" value="NZ_CP017141.1"/>
</dbReference>
<evidence type="ECO:0000313" key="3">
    <source>
        <dbReference type="Proteomes" id="UP000094313"/>
    </source>
</evidence>
<dbReference type="AlphaFoldDB" id="A0A1D7QD61"/>
<dbReference type="Gene3D" id="2.30.42.10">
    <property type="match status" value="1"/>
</dbReference>
<protein>
    <submittedName>
        <fullName evidence="2">Peptide-binding protein</fullName>
    </submittedName>
</protein>
<dbReference type="KEGG" id="psty:BFS30_05290"/>
<evidence type="ECO:0000259" key="1">
    <source>
        <dbReference type="PROSITE" id="PS50106"/>
    </source>
</evidence>
<dbReference type="InterPro" id="IPR001478">
    <property type="entry name" value="PDZ"/>
</dbReference>
<dbReference type="Pfam" id="PF13650">
    <property type="entry name" value="Asp_protease_2"/>
    <property type="match status" value="1"/>
</dbReference>
<dbReference type="Pfam" id="PF17820">
    <property type="entry name" value="PDZ_6"/>
    <property type="match status" value="1"/>
</dbReference>
<dbReference type="PROSITE" id="PS50106">
    <property type="entry name" value="PDZ"/>
    <property type="match status" value="1"/>
</dbReference>
<dbReference type="InterPro" id="IPR036034">
    <property type="entry name" value="PDZ_sf"/>
</dbReference>
<dbReference type="EMBL" id="CP017141">
    <property type="protein sequence ID" value="AOM76622.1"/>
    <property type="molecule type" value="Genomic_DNA"/>
</dbReference>
<dbReference type="InterPro" id="IPR021109">
    <property type="entry name" value="Peptidase_aspartic_dom_sf"/>
</dbReference>
<evidence type="ECO:0000313" key="2">
    <source>
        <dbReference type="EMBL" id="AOM76622.1"/>
    </source>
</evidence>
<proteinExistence type="predicted"/>
<keyword evidence="3" id="KW-1185">Reference proteome</keyword>
<dbReference type="Gene3D" id="2.40.70.10">
    <property type="entry name" value="Acid Proteases"/>
    <property type="match status" value="2"/>
</dbReference>
<accession>A0A1D7QD61</accession>
<dbReference type="OrthoDB" id="3521766at2"/>
<dbReference type="SUPFAM" id="SSF50156">
    <property type="entry name" value="PDZ domain-like"/>
    <property type="match status" value="1"/>
</dbReference>